<protein>
    <submittedName>
        <fullName evidence="1">Uncharacterized protein</fullName>
    </submittedName>
</protein>
<name>A0A378LPB3_9GAMM</name>
<reference evidence="1 2" key="1">
    <citation type="submission" date="2018-06" db="EMBL/GenBank/DDBJ databases">
        <authorList>
            <consortium name="Pathogen Informatics"/>
            <person name="Doyle S."/>
        </authorList>
    </citation>
    <scope>NUCLEOTIDE SEQUENCE [LARGE SCALE GENOMIC DNA]</scope>
    <source>
        <strain evidence="1 2">NCTC11532</strain>
    </source>
</reference>
<dbReference type="RefSeq" id="WP_031567663.1">
    <property type="nucleotide sequence ID" value="NZ_CAAAIS010000007.1"/>
</dbReference>
<dbReference type="OrthoDB" id="5640599at2"/>
<dbReference type="AlphaFoldDB" id="A0A378LPB3"/>
<dbReference type="Proteomes" id="UP000255297">
    <property type="component" value="Unassembled WGS sequence"/>
</dbReference>
<dbReference type="EMBL" id="UGPB01000001">
    <property type="protein sequence ID" value="STY28825.1"/>
    <property type="molecule type" value="Genomic_DNA"/>
</dbReference>
<gene>
    <name evidence="1" type="ORF">NCTC11532_01002</name>
</gene>
<proteinExistence type="predicted"/>
<accession>A0A378LPB3</accession>
<organism evidence="1 2">
    <name type="scientific">Legionella wadsworthii</name>
    <dbReference type="NCBI Taxonomy" id="28088"/>
    <lineage>
        <taxon>Bacteria</taxon>
        <taxon>Pseudomonadati</taxon>
        <taxon>Pseudomonadota</taxon>
        <taxon>Gammaproteobacteria</taxon>
        <taxon>Legionellales</taxon>
        <taxon>Legionellaceae</taxon>
        <taxon>Legionella</taxon>
    </lineage>
</organism>
<evidence type="ECO:0000313" key="2">
    <source>
        <dbReference type="Proteomes" id="UP000255297"/>
    </source>
</evidence>
<evidence type="ECO:0000313" key="1">
    <source>
        <dbReference type="EMBL" id="STY28825.1"/>
    </source>
</evidence>
<sequence>MLLSTAKDIYEARVKIGNLIISKIRGIKADALKVYLSVQCDIESSGARGELIDLDSGRVIYSCRKQTLVDK</sequence>
<keyword evidence="2" id="KW-1185">Reference proteome</keyword>